<gene>
    <name evidence="2" type="ORF">CEXT_614731</name>
</gene>
<feature type="region of interest" description="Disordered" evidence="1">
    <location>
        <begin position="294"/>
        <end position="314"/>
    </location>
</feature>
<evidence type="ECO:0000256" key="1">
    <source>
        <dbReference type="SAM" id="MobiDB-lite"/>
    </source>
</evidence>
<feature type="compositionally biased region" description="Basic and acidic residues" evidence="1">
    <location>
        <begin position="298"/>
        <end position="314"/>
    </location>
</feature>
<proteinExistence type="predicted"/>
<comment type="caution">
    <text evidence="2">The sequence shown here is derived from an EMBL/GenBank/DDBJ whole genome shotgun (WGS) entry which is preliminary data.</text>
</comment>
<name>A0AAV4P8U9_CAEEX</name>
<dbReference type="Proteomes" id="UP001054945">
    <property type="component" value="Unassembled WGS sequence"/>
</dbReference>
<accession>A0AAV4P8U9</accession>
<organism evidence="2 3">
    <name type="scientific">Caerostris extrusa</name>
    <name type="common">Bark spider</name>
    <name type="synonym">Caerostris bankana</name>
    <dbReference type="NCBI Taxonomy" id="172846"/>
    <lineage>
        <taxon>Eukaryota</taxon>
        <taxon>Metazoa</taxon>
        <taxon>Ecdysozoa</taxon>
        <taxon>Arthropoda</taxon>
        <taxon>Chelicerata</taxon>
        <taxon>Arachnida</taxon>
        <taxon>Araneae</taxon>
        <taxon>Araneomorphae</taxon>
        <taxon>Entelegynae</taxon>
        <taxon>Araneoidea</taxon>
        <taxon>Araneidae</taxon>
        <taxon>Caerostris</taxon>
    </lineage>
</organism>
<sequence>MCPFKTPVANIKLDVSSSSLIAIRASQHALASQGPFPASDPKKTVRVIYPTGWLMVPDDTPGVVAGASLVSLDQTICRQMLLRTIADLRRHFKNEAWARLGQKECFITRFQLDYRTLITIPMHHYPISPNGINSPQKRFFPSGIFFEISRPITKSIRSQPRTISRECAKENCPVMYPAGWLRPRLHPGSRCRSIHGVVRPADLQANVDDNGRSPASLLRMRLGLVWDFNSITATLITIPMQHYPICLMEIFRPQKRCLRSGIFLKYLAKFQNPYAASQEPLPASDPNKTIRLFIRPDGPGRHPGESLPEHPWCR</sequence>
<reference evidence="2 3" key="1">
    <citation type="submission" date="2021-06" db="EMBL/GenBank/DDBJ databases">
        <title>Caerostris extrusa draft genome.</title>
        <authorList>
            <person name="Kono N."/>
            <person name="Arakawa K."/>
        </authorList>
    </citation>
    <scope>NUCLEOTIDE SEQUENCE [LARGE SCALE GENOMIC DNA]</scope>
</reference>
<dbReference type="EMBL" id="BPLR01004305">
    <property type="protein sequence ID" value="GIX93857.1"/>
    <property type="molecule type" value="Genomic_DNA"/>
</dbReference>
<dbReference type="AlphaFoldDB" id="A0AAV4P8U9"/>
<evidence type="ECO:0000313" key="3">
    <source>
        <dbReference type="Proteomes" id="UP001054945"/>
    </source>
</evidence>
<protein>
    <submittedName>
        <fullName evidence="2">Uncharacterized protein</fullName>
    </submittedName>
</protein>
<evidence type="ECO:0000313" key="2">
    <source>
        <dbReference type="EMBL" id="GIX93857.1"/>
    </source>
</evidence>
<keyword evidence="3" id="KW-1185">Reference proteome</keyword>